<protein>
    <submittedName>
        <fullName evidence="7">Macronuclear isoform</fullName>
    </submittedName>
</protein>
<keyword evidence="2 4" id="KW-0863">Zinc-finger</keyword>
<accession>A0A1P8LFW2</accession>
<dbReference type="SMART" id="SM00249">
    <property type="entry name" value="PHD"/>
    <property type="match status" value="1"/>
</dbReference>
<feature type="region of interest" description="Disordered" evidence="5">
    <location>
        <begin position="367"/>
        <end position="460"/>
    </location>
</feature>
<dbReference type="PROSITE" id="PS01359">
    <property type="entry name" value="ZF_PHD_1"/>
    <property type="match status" value="1"/>
</dbReference>
<feature type="compositionally biased region" description="Low complexity" evidence="5">
    <location>
        <begin position="864"/>
        <end position="879"/>
    </location>
</feature>
<sequence>MIDQNIQKLDMDNFYLKIMKAGIVQFKLEKSERAQIWQDLAKKGKISKQQAQGEAELAKELVEFYLKHPERDGQAKQLSEYFNKNVQVKVEGIFKYYIENAIKPQQQQEAKMKSDYSNAAFYQQQQQQQQYDAQQLKYLQQMNYGNTSSLMGMSMASMPTNQTPFLQYNPSVMNPLFNSLSFQQSTPTESLGLPYGYFQLPNQFMHPQSNQGVPQLQQTYMYNKPHDISGINTAAYTTTPQSYINSLNLGQQVGFVNSLPQSLYGSQFINQQQAAEAAATQTQIDSSRNFNNYFNNINGFAKGAENTQYQVDQLMQIQAANQPQQQKIVQTQKQIQAPYSLQNQQQQQFQISQQYQQQAQLPQQQQLQAQSQQRQTAQPAASKQKQQTSSSSTLPNISQPNQPFGLAISGSSNKQVQSAANNSSSNKSSKLGVSEITPQNQKQSSSSSSSKSKSKSSNNSSAINLLQQTQIPMNNTYNVYPQNRNGAIPNQVKIIETEAIKSCICAQVPRLRNSQSELIQCKNKGCEHKLHLSCMRISPKDEESITQFECPSCILKKYDPLHHVEQTLIDCQVMMGIPNKQLDFQLTTEMFTKIKDHSEYSVEIRCIRIDGTKNIYETTWPDFGNLRMNNEVILELKPLQNNSSLKKRKDEKHTFKGVKNLKEGINHLQISEFNCNIIEKQQLRITENSLHCISVFIIRRLTVDQLVSNIRRESTRPADECKQQIQDYFHRQNKKSSHEEDDDDLCIDSLSVPLTCSLDMKLIQTPAKGRFCKHFQCFSLENFIITTETVNPRKWKCNICKAKCYDIIIDEYILKIIQEINEKQIKNVTDVKFDGKGQYSFDQQSYSDDDDDYDDDSKPIVKKPSQNQASAPAPAAAQPITVSPTNSNQAVPIQSVQAQLINKAPINGNNNPKGVNIESHSNSNALESQQLQIQDQVSGGNKKKSQPHQILVIDSDEEEPPIQKKAQTVAPAPAQLLQQVPLQIQALQQNGQPHHHHHLNIPQNNFPANVQNGSGISIHQNTNLMNLNQAASLNGVYYKNLQNANSHQTSNTAGLNTVNSQNINQTITLINKDKDQSSNQSSKNIITKSKKTVMCEEENKETSKIQNQTNKNNNNQQKTPSNNKEQKLNSEEVQREVQTSRNNAGNAPSSTASLSSMNDTTSSKVFKKQTDKQQTIDKLQKQNYQYIVQNAQQQINQIQVQPKQQINPKRIASNQDQPILIESPKSDDLHKEDTLQQISVQKLLQQQQQQQQQQIINQNAMKLINMLQIPEIGISSQDIQKQIQLTNSQKPLMLDHIQKLEEISMSGDQSKSYQNVVLSDKEIQNIERKRIQKEQSLEQRQDFSIQYFEDYMSAQGQNIRFGSSQDLSSKQKQNLNNSTSGSNQGSSKKSQQNPQVNNIIVKTLKNFGQSETVQIQFEQPSENSLKRKIIEQNNSNSSEGLSKKRIYEKITNIGKEDNPITIDD</sequence>
<dbReference type="PROSITE" id="PS51044">
    <property type="entry name" value="ZF_SP_RING"/>
    <property type="match status" value="1"/>
</dbReference>
<dbReference type="GO" id="GO:0000785">
    <property type="term" value="C:chromatin"/>
    <property type="evidence" value="ECO:0007669"/>
    <property type="project" value="TreeGrafter"/>
</dbReference>
<feature type="region of interest" description="Disordered" evidence="5">
    <location>
        <begin position="1365"/>
        <end position="1395"/>
    </location>
</feature>
<reference evidence="7" key="1">
    <citation type="journal article" date="2016" name="Genes Dev.">
        <title>The piggyBac transposon-derived genes TPB1 and TPB6 mediate essential transposon-like excision during the developmental rearrangement of key genes in Tetrahymena thermophila.</title>
        <authorList>
            <person name="Cheng C.Y."/>
            <person name="Young J.M."/>
            <person name="Lin C.G."/>
            <person name="Chao J.L."/>
            <person name="Malik H.S."/>
            <person name="Yao M.C."/>
        </authorList>
    </citation>
    <scope>NUCLEOTIDE SEQUENCE</scope>
    <source>
        <strain evidence="7">CU427/CU428</strain>
    </source>
</reference>
<dbReference type="GO" id="GO:0061665">
    <property type="term" value="F:SUMO ligase activity"/>
    <property type="evidence" value="ECO:0007669"/>
    <property type="project" value="TreeGrafter"/>
</dbReference>
<proteinExistence type="predicted"/>
<keyword evidence="3" id="KW-0862">Zinc</keyword>
<name>A0A1P8LFW2_TETTH</name>
<feature type="region of interest" description="Disordered" evidence="5">
    <location>
        <begin position="1070"/>
        <end position="1171"/>
    </location>
</feature>
<dbReference type="InterPro" id="IPR011011">
    <property type="entry name" value="Znf_FYVE_PHD"/>
</dbReference>
<dbReference type="SUPFAM" id="SSF57903">
    <property type="entry name" value="FYVE/PHD zinc finger"/>
    <property type="match status" value="1"/>
</dbReference>
<feature type="compositionally biased region" description="Basic and acidic residues" evidence="5">
    <location>
        <begin position="1124"/>
        <end position="1135"/>
    </location>
</feature>
<evidence type="ECO:0000256" key="1">
    <source>
        <dbReference type="ARBA" id="ARBA00022723"/>
    </source>
</evidence>
<feature type="region of interest" description="Disordered" evidence="5">
    <location>
        <begin position="840"/>
        <end position="888"/>
    </location>
</feature>
<dbReference type="Gene3D" id="3.30.40.10">
    <property type="entry name" value="Zinc/RING finger domain, C3HC4 (zinc finger)"/>
    <property type="match status" value="2"/>
</dbReference>
<dbReference type="InterPro" id="IPR019786">
    <property type="entry name" value="Zinc_finger_PHD-type_CS"/>
</dbReference>
<dbReference type="Pfam" id="PF02891">
    <property type="entry name" value="zf-MIZ"/>
    <property type="match status" value="1"/>
</dbReference>
<evidence type="ECO:0000256" key="4">
    <source>
        <dbReference type="PROSITE-ProRule" id="PRU00452"/>
    </source>
</evidence>
<feature type="domain" description="SP-RING-type" evidence="6">
    <location>
        <begin position="741"/>
        <end position="826"/>
    </location>
</feature>
<evidence type="ECO:0000313" key="7">
    <source>
        <dbReference type="EMBL" id="APW83394.1"/>
    </source>
</evidence>
<keyword evidence="1" id="KW-0479">Metal-binding</keyword>
<evidence type="ECO:0000256" key="5">
    <source>
        <dbReference type="SAM" id="MobiDB-lite"/>
    </source>
</evidence>
<dbReference type="InterPro" id="IPR004181">
    <property type="entry name" value="Znf_MIZ"/>
</dbReference>
<dbReference type="PANTHER" id="PTHR10782">
    <property type="entry name" value="ZINC FINGER MIZ DOMAIN-CONTAINING PROTEIN"/>
    <property type="match status" value="1"/>
</dbReference>
<dbReference type="GO" id="GO:0008270">
    <property type="term" value="F:zinc ion binding"/>
    <property type="evidence" value="ECO:0007669"/>
    <property type="project" value="UniProtKB-KW"/>
</dbReference>
<feature type="compositionally biased region" description="Low complexity" evidence="5">
    <location>
        <begin position="367"/>
        <end position="393"/>
    </location>
</feature>
<feature type="compositionally biased region" description="Polar residues" evidence="5">
    <location>
        <begin position="1136"/>
        <end position="1164"/>
    </location>
</feature>
<feature type="compositionally biased region" description="Low complexity" evidence="5">
    <location>
        <begin position="1104"/>
        <end position="1123"/>
    </location>
</feature>
<dbReference type="GO" id="GO:0016925">
    <property type="term" value="P:protein sumoylation"/>
    <property type="evidence" value="ECO:0007669"/>
    <property type="project" value="TreeGrafter"/>
</dbReference>
<evidence type="ECO:0000256" key="3">
    <source>
        <dbReference type="ARBA" id="ARBA00022833"/>
    </source>
</evidence>
<dbReference type="InterPro" id="IPR013083">
    <property type="entry name" value="Znf_RING/FYVE/PHD"/>
</dbReference>
<evidence type="ECO:0000256" key="2">
    <source>
        <dbReference type="ARBA" id="ARBA00022771"/>
    </source>
</evidence>
<dbReference type="InterPro" id="IPR001965">
    <property type="entry name" value="Znf_PHD"/>
</dbReference>
<feature type="compositionally biased region" description="Low complexity" evidence="5">
    <location>
        <begin position="439"/>
        <end position="460"/>
    </location>
</feature>
<feature type="compositionally biased region" description="Low complexity" evidence="5">
    <location>
        <begin position="1373"/>
        <end position="1395"/>
    </location>
</feature>
<feature type="compositionally biased region" description="Low complexity" evidence="5">
    <location>
        <begin position="1077"/>
        <end position="1087"/>
    </location>
</feature>
<feature type="compositionally biased region" description="Low complexity" evidence="5">
    <location>
        <begin position="411"/>
        <end position="430"/>
    </location>
</feature>
<dbReference type="PANTHER" id="PTHR10782:SF4">
    <property type="entry name" value="TONALLI, ISOFORM E"/>
    <property type="match status" value="1"/>
</dbReference>
<evidence type="ECO:0000259" key="6">
    <source>
        <dbReference type="PROSITE" id="PS51044"/>
    </source>
</evidence>
<organism evidence="7">
    <name type="scientific">Tetrahymena thermophila</name>
    <dbReference type="NCBI Taxonomy" id="5911"/>
    <lineage>
        <taxon>Eukaryota</taxon>
        <taxon>Sar</taxon>
        <taxon>Alveolata</taxon>
        <taxon>Ciliophora</taxon>
        <taxon>Intramacronucleata</taxon>
        <taxon>Oligohymenophorea</taxon>
        <taxon>Hymenostomatida</taxon>
        <taxon>Tetrahymenina</taxon>
        <taxon>Tetrahymenidae</taxon>
        <taxon>Tetrahymena</taxon>
    </lineage>
</organism>
<dbReference type="CDD" id="cd16650">
    <property type="entry name" value="SP-RING_PIAS-like"/>
    <property type="match status" value="1"/>
</dbReference>
<dbReference type="EMBL" id="KY064164">
    <property type="protein sequence ID" value="APW83394.1"/>
    <property type="molecule type" value="Genomic_DNA"/>
</dbReference>